<evidence type="ECO:0000256" key="2">
    <source>
        <dbReference type="SAM" id="MobiDB-lite"/>
    </source>
</evidence>
<feature type="region of interest" description="Disordered" evidence="2">
    <location>
        <begin position="1"/>
        <end position="25"/>
    </location>
</feature>
<dbReference type="Proteomes" id="UP000297245">
    <property type="component" value="Unassembled WGS sequence"/>
</dbReference>
<dbReference type="PANTHER" id="PTHR19241">
    <property type="entry name" value="ATP-BINDING CASSETTE TRANSPORTER"/>
    <property type="match status" value="1"/>
</dbReference>
<dbReference type="Gene3D" id="3.40.50.300">
    <property type="entry name" value="P-loop containing nucleotide triphosphate hydrolases"/>
    <property type="match status" value="1"/>
</dbReference>
<evidence type="ECO:0000313" key="5">
    <source>
        <dbReference type="Proteomes" id="UP000297245"/>
    </source>
</evidence>
<reference evidence="4 5" key="1">
    <citation type="journal article" date="2019" name="Nat. Ecol. Evol.">
        <title>Megaphylogeny resolves global patterns of mushroom evolution.</title>
        <authorList>
            <person name="Varga T."/>
            <person name="Krizsan K."/>
            <person name="Foldi C."/>
            <person name="Dima B."/>
            <person name="Sanchez-Garcia M."/>
            <person name="Sanchez-Ramirez S."/>
            <person name="Szollosi G.J."/>
            <person name="Szarkandi J.G."/>
            <person name="Papp V."/>
            <person name="Albert L."/>
            <person name="Andreopoulos W."/>
            <person name="Angelini C."/>
            <person name="Antonin V."/>
            <person name="Barry K.W."/>
            <person name="Bougher N.L."/>
            <person name="Buchanan P."/>
            <person name="Buyck B."/>
            <person name="Bense V."/>
            <person name="Catcheside P."/>
            <person name="Chovatia M."/>
            <person name="Cooper J."/>
            <person name="Damon W."/>
            <person name="Desjardin D."/>
            <person name="Finy P."/>
            <person name="Geml J."/>
            <person name="Haridas S."/>
            <person name="Hughes K."/>
            <person name="Justo A."/>
            <person name="Karasinski D."/>
            <person name="Kautmanova I."/>
            <person name="Kiss B."/>
            <person name="Kocsube S."/>
            <person name="Kotiranta H."/>
            <person name="LaButti K.M."/>
            <person name="Lechner B.E."/>
            <person name="Liimatainen K."/>
            <person name="Lipzen A."/>
            <person name="Lukacs Z."/>
            <person name="Mihaltcheva S."/>
            <person name="Morgado L.N."/>
            <person name="Niskanen T."/>
            <person name="Noordeloos M.E."/>
            <person name="Ohm R.A."/>
            <person name="Ortiz-Santana B."/>
            <person name="Ovrebo C."/>
            <person name="Racz N."/>
            <person name="Riley R."/>
            <person name="Savchenko A."/>
            <person name="Shiryaev A."/>
            <person name="Soop K."/>
            <person name="Spirin V."/>
            <person name="Szebenyi C."/>
            <person name="Tomsovsky M."/>
            <person name="Tulloss R.E."/>
            <person name="Uehling J."/>
            <person name="Grigoriev I.V."/>
            <person name="Vagvolgyi C."/>
            <person name="Papp T."/>
            <person name="Martin F.M."/>
            <person name="Miettinen O."/>
            <person name="Hibbett D.S."/>
            <person name="Nagy L.G."/>
        </authorList>
    </citation>
    <scope>NUCLEOTIDE SEQUENCE [LARGE SCALE GENOMIC DNA]</scope>
    <source>
        <strain evidence="4 5">CBS 962.96</strain>
    </source>
</reference>
<dbReference type="GO" id="GO:0005524">
    <property type="term" value="F:ATP binding"/>
    <property type="evidence" value="ECO:0007669"/>
    <property type="project" value="InterPro"/>
</dbReference>
<gene>
    <name evidence="4" type="ORF">K435DRAFT_765907</name>
</gene>
<sequence length="184" mass="21003">MAAKGERDPSFSRDSGKDADGVDKEAMGNLGKQTSIFHWEDLCYDIKIKGEPRKLLDHVDGWVEPGTLTALMGASGAGKTTLLDTLARDYAETWRESTEYQEVKNELARKRELVKTRPAVDPQMRKKSPEYSEFAARFWTQFRLCFYRVCQQYWKTPSYIYAKIALSSLTVRFSFGIFGMLVGC</sequence>
<keyword evidence="5" id="KW-1185">Reference proteome</keyword>
<dbReference type="GO" id="GO:0016887">
    <property type="term" value="F:ATP hydrolysis activity"/>
    <property type="evidence" value="ECO:0007669"/>
    <property type="project" value="InterPro"/>
</dbReference>
<evidence type="ECO:0000256" key="1">
    <source>
        <dbReference type="ARBA" id="ARBA00022448"/>
    </source>
</evidence>
<name>A0A4S8L495_DENBC</name>
<accession>A0A4S8L495</accession>
<keyword evidence="1" id="KW-0813">Transport</keyword>
<evidence type="ECO:0000259" key="3">
    <source>
        <dbReference type="Pfam" id="PF00005"/>
    </source>
</evidence>
<dbReference type="OrthoDB" id="3042094at2759"/>
<dbReference type="InterPro" id="IPR027417">
    <property type="entry name" value="P-loop_NTPase"/>
</dbReference>
<dbReference type="Pfam" id="PF00005">
    <property type="entry name" value="ABC_tran"/>
    <property type="match status" value="1"/>
</dbReference>
<protein>
    <recommendedName>
        <fullName evidence="3">ABC transporter domain-containing protein</fullName>
    </recommendedName>
</protein>
<evidence type="ECO:0000313" key="4">
    <source>
        <dbReference type="EMBL" id="THU83329.1"/>
    </source>
</evidence>
<dbReference type="SUPFAM" id="SSF52540">
    <property type="entry name" value="P-loop containing nucleoside triphosphate hydrolases"/>
    <property type="match status" value="1"/>
</dbReference>
<dbReference type="InterPro" id="IPR003439">
    <property type="entry name" value="ABC_transporter-like_ATP-bd"/>
</dbReference>
<feature type="domain" description="ABC transporter" evidence="3">
    <location>
        <begin position="57"/>
        <end position="125"/>
    </location>
</feature>
<proteinExistence type="predicted"/>
<organism evidence="4 5">
    <name type="scientific">Dendrothele bispora (strain CBS 962.96)</name>
    <dbReference type="NCBI Taxonomy" id="1314807"/>
    <lineage>
        <taxon>Eukaryota</taxon>
        <taxon>Fungi</taxon>
        <taxon>Dikarya</taxon>
        <taxon>Basidiomycota</taxon>
        <taxon>Agaricomycotina</taxon>
        <taxon>Agaricomycetes</taxon>
        <taxon>Agaricomycetidae</taxon>
        <taxon>Agaricales</taxon>
        <taxon>Agaricales incertae sedis</taxon>
        <taxon>Dendrothele</taxon>
    </lineage>
</organism>
<dbReference type="AlphaFoldDB" id="A0A4S8L495"/>
<dbReference type="EMBL" id="ML179670">
    <property type="protein sequence ID" value="THU83329.1"/>
    <property type="molecule type" value="Genomic_DNA"/>
</dbReference>